<reference evidence="1" key="1">
    <citation type="submission" date="2021-06" db="EMBL/GenBank/DDBJ databases">
        <authorList>
            <person name="Kallberg Y."/>
            <person name="Tangrot J."/>
            <person name="Rosling A."/>
        </authorList>
    </citation>
    <scope>NUCLEOTIDE SEQUENCE</scope>
    <source>
        <strain evidence="1">28 12/20/2015</strain>
    </source>
</reference>
<dbReference type="EMBL" id="CAJVPW010003514">
    <property type="protein sequence ID" value="CAG8525396.1"/>
    <property type="molecule type" value="Genomic_DNA"/>
</dbReference>
<proteinExistence type="predicted"/>
<organism evidence="1 2">
    <name type="scientific">Cetraspora pellucida</name>
    <dbReference type="NCBI Taxonomy" id="1433469"/>
    <lineage>
        <taxon>Eukaryota</taxon>
        <taxon>Fungi</taxon>
        <taxon>Fungi incertae sedis</taxon>
        <taxon>Mucoromycota</taxon>
        <taxon>Glomeromycotina</taxon>
        <taxon>Glomeromycetes</taxon>
        <taxon>Diversisporales</taxon>
        <taxon>Gigasporaceae</taxon>
        <taxon>Cetraspora</taxon>
    </lineage>
</organism>
<keyword evidence="2" id="KW-1185">Reference proteome</keyword>
<comment type="caution">
    <text evidence="1">The sequence shown here is derived from an EMBL/GenBank/DDBJ whole genome shotgun (WGS) entry which is preliminary data.</text>
</comment>
<name>A0ACA9LIV4_9GLOM</name>
<evidence type="ECO:0000313" key="2">
    <source>
        <dbReference type="Proteomes" id="UP000789366"/>
    </source>
</evidence>
<dbReference type="Proteomes" id="UP000789366">
    <property type="component" value="Unassembled WGS sequence"/>
</dbReference>
<protein>
    <submittedName>
        <fullName evidence="1">11116_t:CDS:1</fullName>
    </submittedName>
</protein>
<feature type="non-terminal residue" evidence="1">
    <location>
        <position position="47"/>
    </location>
</feature>
<sequence>MWDVNGDLNFDQYNTNNLKVIQTLITIPIIKQYNLKWIDPFNNPISY</sequence>
<evidence type="ECO:0000313" key="1">
    <source>
        <dbReference type="EMBL" id="CAG8525396.1"/>
    </source>
</evidence>
<gene>
    <name evidence="1" type="ORF">SPELUC_LOCUS4125</name>
</gene>
<accession>A0ACA9LIV4</accession>